<evidence type="ECO:0000256" key="2">
    <source>
        <dbReference type="ARBA" id="ARBA00023125"/>
    </source>
</evidence>
<dbReference type="GO" id="GO:0003677">
    <property type="term" value="F:DNA binding"/>
    <property type="evidence" value="ECO:0007669"/>
    <property type="project" value="UniProtKB-KW"/>
</dbReference>
<evidence type="ECO:0000313" key="6">
    <source>
        <dbReference type="Proteomes" id="UP001238496"/>
    </source>
</evidence>
<dbReference type="Gene3D" id="1.20.120.530">
    <property type="entry name" value="GntR ligand-binding domain-like"/>
    <property type="match status" value="1"/>
</dbReference>
<feature type="domain" description="HTH gntR-type" evidence="4">
    <location>
        <begin position="11"/>
        <end position="79"/>
    </location>
</feature>
<dbReference type="CDD" id="cd07377">
    <property type="entry name" value="WHTH_GntR"/>
    <property type="match status" value="1"/>
</dbReference>
<dbReference type="PANTHER" id="PTHR43537">
    <property type="entry name" value="TRANSCRIPTIONAL REGULATOR, GNTR FAMILY"/>
    <property type="match status" value="1"/>
</dbReference>
<dbReference type="InterPro" id="IPR008920">
    <property type="entry name" value="TF_FadR/GntR_C"/>
</dbReference>
<dbReference type="InterPro" id="IPR011711">
    <property type="entry name" value="GntR_C"/>
</dbReference>
<keyword evidence="6" id="KW-1185">Reference proteome</keyword>
<evidence type="ECO:0000313" key="5">
    <source>
        <dbReference type="EMBL" id="MDQ0422449.1"/>
    </source>
</evidence>
<dbReference type="PROSITE" id="PS50949">
    <property type="entry name" value="HTH_GNTR"/>
    <property type="match status" value="1"/>
</dbReference>
<name>A0ABU0GAR8_9HYPH</name>
<dbReference type="SMART" id="SM00895">
    <property type="entry name" value="FCD"/>
    <property type="match status" value="1"/>
</dbReference>
<dbReference type="InterPro" id="IPR000524">
    <property type="entry name" value="Tscrpt_reg_HTH_GntR"/>
</dbReference>
<dbReference type="RefSeq" id="WP_307374996.1">
    <property type="nucleotide sequence ID" value="NZ_JAUSUW010000010.1"/>
</dbReference>
<evidence type="ECO:0000256" key="3">
    <source>
        <dbReference type="ARBA" id="ARBA00023163"/>
    </source>
</evidence>
<keyword evidence="2 5" id="KW-0238">DNA-binding</keyword>
<dbReference type="PANTHER" id="PTHR43537:SF53">
    <property type="entry name" value="HTH-TYPE TRANSCRIPTIONAL REPRESSOR NANR"/>
    <property type="match status" value="1"/>
</dbReference>
<keyword evidence="3" id="KW-0804">Transcription</keyword>
<dbReference type="Pfam" id="PF00392">
    <property type="entry name" value="GntR"/>
    <property type="match status" value="1"/>
</dbReference>
<comment type="caution">
    <text evidence="5">The sequence shown here is derived from an EMBL/GenBank/DDBJ whole genome shotgun (WGS) entry which is preliminary data.</text>
</comment>
<proteinExistence type="predicted"/>
<gene>
    <name evidence="5" type="ORF">J2045_003497</name>
</gene>
<dbReference type="Gene3D" id="1.10.10.10">
    <property type="entry name" value="Winged helix-like DNA-binding domain superfamily/Winged helix DNA-binding domain"/>
    <property type="match status" value="1"/>
</dbReference>
<dbReference type="SMART" id="SM00345">
    <property type="entry name" value="HTH_GNTR"/>
    <property type="match status" value="1"/>
</dbReference>
<evidence type="ECO:0000259" key="4">
    <source>
        <dbReference type="PROSITE" id="PS50949"/>
    </source>
</evidence>
<dbReference type="InterPro" id="IPR036388">
    <property type="entry name" value="WH-like_DNA-bd_sf"/>
</dbReference>
<organism evidence="5 6">
    <name type="scientific">Peteryoungia aggregata LMG 23059</name>
    <dbReference type="NCBI Taxonomy" id="1368425"/>
    <lineage>
        <taxon>Bacteria</taxon>
        <taxon>Pseudomonadati</taxon>
        <taxon>Pseudomonadota</taxon>
        <taxon>Alphaproteobacteria</taxon>
        <taxon>Hyphomicrobiales</taxon>
        <taxon>Rhizobiaceae</taxon>
        <taxon>Peteryoungia</taxon>
    </lineage>
</organism>
<dbReference type="Proteomes" id="UP001238496">
    <property type="component" value="Unassembled WGS sequence"/>
</dbReference>
<dbReference type="PRINTS" id="PR00035">
    <property type="entry name" value="HTHGNTR"/>
</dbReference>
<reference evidence="5 6" key="1">
    <citation type="submission" date="2023-07" db="EMBL/GenBank/DDBJ databases">
        <title>Genomic Encyclopedia of Type Strains, Phase IV (KMG-IV): sequencing the most valuable type-strain genomes for metagenomic binning, comparative biology and taxonomic classification.</title>
        <authorList>
            <person name="Goeker M."/>
        </authorList>
    </citation>
    <scope>NUCLEOTIDE SEQUENCE [LARGE SCALE GENOMIC DNA]</scope>
    <source>
        <strain evidence="5 6">DSM 1111</strain>
    </source>
</reference>
<dbReference type="Pfam" id="PF07729">
    <property type="entry name" value="FCD"/>
    <property type="match status" value="1"/>
</dbReference>
<dbReference type="InterPro" id="IPR036390">
    <property type="entry name" value="WH_DNA-bd_sf"/>
</dbReference>
<dbReference type="NCBIfam" id="NF003011">
    <property type="entry name" value="PRK03837.1"/>
    <property type="match status" value="1"/>
</dbReference>
<dbReference type="EMBL" id="JAUSUW010000010">
    <property type="protein sequence ID" value="MDQ0422449.1"/>
    <property type="molecule type" value="Genomic_DNA"/>
</dbReference>
<dbReference type="SUPFAM" id="SSF48008">
    <property type="entry name" value="GntR ligand-binding domain-like"/>
    <property type="match status" value="1"/>
</dbReference>
<protein>
    <submittedName>
        <fullName evidence="5">DNA-binding FadR family transcriptional regulator</fullName>
    </submittedName>
</protein>
<keyword evidence="1" id="KW-0805">Transcription regulation</keyword>
<dbReference type="SUPFAM" id="SSF46785">
    <property type="entry name" value="Winged helix' DNA-binding domain"/>
    <property type="match status" value="1"/>
</dbReference>
<sequence>MSIVSEPILRRKIADEVFARLKFLIESGELSAGDEMPSERELMERYGVGRPAIREAMQALASKGLVEISQGERAKVLRITAESIIRQVDLPAKLMLSGSADSLEHLKSARIFFERGMIREAAVKATPEHIAELEALLERQVQNLGDADAFIEADMDFHQYIASISGNPIFVAVSGAMLGWLKAYHSEMLIWTGRENFTLTEHEEIIRAIESRDADVAEQAMIKHLERSRALYALKNRK</sequence>
<accession>A0ABU0GAR8</accession>
<evidence type="ECO:0000256" key="1">
    <source>
        <dbReference type="ARBA" id="ARBA00023015"/>
    </source>
</evidence>